<accession>A0A1V2DW07</accession>
<dbReference type="STRING" id="135739.BTO32_05095"/>
<reference evidence="1 2" key="1">
    <citation type="submission" date="2016-12" db="EMBL/GenBank/DDBJ databases">
        <title>Marinobacter lutaoensis whole genome sequencing.</title>
        <authorList>
            <person name="Verma A."/>
            <person name="Krishnamurthi S."/>
        </authorList>
    </citation>
    <scope>NUCLEOTIDE SEQUENCE [LARGE SCALE GENOMIC DNA]</scope>
    <source>
        <strain evidence="1 2">T5054</strain>
    </source>
</reference>
<dbReference type="AlphaFoldDB" id="A0A1V2DW07"/>
<keyword evidence="2" id="KW-1185">Reference proteome</keyword>
<evidence type="ECO:0000313" key="1">
    <source>
        <dbReference type="EMBL" id="ONF44586.1"/>
    </source>
</evidence>
<dbReference type="EMBL" id="MSCW01000004">
    <property type="protein sequence ID" value="ONF44586.1"/>
    <property type="molecule type" value="Genomic_DNA"/>
</dbReference>
<proteinExistence type="predicted"/>
<dbReference type="SUPFAM" id="SSF53850">
    <property type="entry name" value="Periplasmic binding protein-like II"/>
    <property type="match status" value="1"/>
</dbReference>
<comment type="caution">
    <text evidence="1">The sequence shown here is derived from an EMBL/GenBank/DDBJ whole genome shotgun (WGS) entry which is preliminary data.</text>
</comment>
<protein>
    <submittedName>
        <fullName evidence="1">Amino acid ABC transporter substrate-binding protein</fullName>
    </submittedName>
</protein>
<gene>
    <name evidence="1" type="ORF">BTO32_05095</name>
</gene>
<name>A0A1V2DW07_9GAMM</name>
<organism evidence="1 2">
    <name type="scientific">Marinobacter lutaoensis</name>
    <dbReference type="NCBI Taxonomy" id="135739"/>
    <lineage>
        <taxon>Bacteria</taxon>
        <taxon>Pseudomonadati</taxon>
        <taxon>Pseudomonadota</taxon>
        <taxon>Gammaproteobacteria</taxon>
        <taxon>Pseudomonadales</taxon>
        <taxon>Marinobacteraceae</taxon>
        <taxon>Marinobacter</taxon>
    </lineage>
</organism>
<evidence type="ECO:0000313" key="2">
    <source>
        <dbReference type="Proteomes" id="UP000189339"/>
    </source>
</evidence>
<dbReference type="Proteomes" id="UP000189339">
    <property type="component" value="Unassembled WGS sequence"/>
</dbReference>
<sequence length="276" mass="31639">MLAFLLTLATLPANAAEREIRVGVYHFPPIAKVNQDHRLEGLLADVLAALATLNPQYRFRIVHTSPKRRYLDFDARLYDVIFFESADWQWRDKPALISPPLLQDEDLFIALAKPGRDQSFFHHLDQRRIVARAGYHYAFADFETDPVKLQQRFHIEFSDSNHRTLQLIKADRPSVAEIGLINHAYLMTHLAQHPEDRDRFLIREQPDQIYRLSVIANPAGPVTTRDILQMLTPLVADGRYLAWVEHWGLQLPDTFETTFPASATVPVSGRPGQTAQ</sequence>
<dbReference type="Gene3D" id="3.40.190.10">
    <property type="entry name" value="Periplasmic binding protein-like II"/>
    <property type="match status" value="1"/>
</dbReference>